<dbReference type="Pfam" id="PF00023">
    <property type="entry name" value="Ank"/>
    <property type="match status" value="1"/>
</dbReference>
<feature type="repeat" description="ANK" evidence="3">
    <location>
        <begin position="379"/>
        <end position="412"/>
    </location>
</feature>
<accession>A0A9D2GTE9</accession>
<protein>
    <submittedName>
        <fullName evidence="4">Ankyrin repeat domain-containing protein</fullName>
    </submittedName>
</protein>
<dbReference type="PANTHER" id="PTHR24198:SF165">
    <property type="entry name" value="ANKYRIN REPEAT-CONTAINING PROTEIN-RELATED"/>
    <property type="match status" value="1"/>
</dbReference>
<evidence type="ECO:0000313" key="5">
    <source>
        <dbReference type="Proteomes" id="UP000824176"/>
    </source>
</evidence>
<organism evidence="4 5">
    <name type="scientific">Candidatus Mucispirillum faecigallinarum</name>
    <dbReference type="NCBI Taxonomy" id="2838699"/>
    <lineage>
        <taxon>Bacteria</taxon>
        <taxon>Pseudomonadati</taxon>
        <taxon>Deferribacterota</taxon>
        <taxon>Deferribacteres</taxon>
        <taxon>Deferribacterales</taxon>
        <taxon>Mucispirillaceae</taxon>
        <taxon>Mucispirillum</taxon>
    </lineage>
</organism>
<reference evidence="4" key="1">
    <citation type="journal article" date="2021" name="PeerJ">
        <title>Extensive microbial diversity within the chicken gut microbiome revealed by metagenomics and culture.</title>
        <authorList>
            <person name="Gilroy R."/>
            <person name="Ravi A."/>
            <person name="Getino M."/>
            <person name="Pursley I."/>
            <person name="Horton D.L."/>
            <person name="Alikhan N.F."/>
            <person name="Baker D."/>
            <person name="Gharbi K."/>
            <person name="Hall N."/>
            <person name="Watson M."/>
            <person name="Adriaenssens E.M."/>
            <person name="Foster-Nyarko E."/>
            <person name="Jarju S."/>
            <person name="Secka A."/>
            <person name="Antonio M."/>
            <person name="Oren A."/>
            <person name="Chaudhuri R.R."/>
            <person name="La Ragione R."/>
            <person name="Hildebrand F."/>
            <person name="Pallen M.J."/>
        </authorList>
    </citation>
    <scope>NUCLEOTIDE SEQUENCE</scope>
    <source>
        <strain evidence="4">ChiW4-1371</strain>
    </source>
</reference>
<evidence type="ECO:0000256" key="1">
    <source>
        <dbReference type="ARBA" id="ARBA00022737"/>
    </source>
</evidence>
<keyword evidence="1" id="KW-0677">Repeat</keyword>
<dbReference type="PANTHER" id="PTHR24198">
    <property type="entry name" value="ANKYRIN REPEAT AND PROTEIN KINASE DOMAIN-CONTAINING PROTEIN"/>
    <property type="match status" value="1"/>
</dbReference>
<dbReference type="Pfam" id="PF12796">
    <property type="entry name" value="Ank_2"/>
    <property type="match status" value="2"/>
</dbReference>
<reference evidence="4" key="2">
    <citation type="submission" date="2021-04" db="EMBL/GenBank/DDBJ databases">
        <authorList>
            <person name="Gilroy R."/>
        </authorList>
    </citation>
    <scope>NUCLEOTIDE SEQUENCE</scope>
    <source>
        <strain evidence="4">ChiW4-1371</strain>
    </source>
</reference>
<evidence type="ECO:0000256" key="2">
    <source>
        <dbReference type="ARBA" id="ARBA00023043"/>
    </source>
</evidence>
<dbReference type="AlphaFoldDB" id="A0A9D2GTE9"/>
<dbReference type="InterPro" id="IPR036770">
    <property type="entry name" value="Ankyrin_rpt-contain_sf"/>
</dbReference>
<sequence length="436" mass="48739">MNKVAVTFVIVVIVLAVIIQLDFSHEQTISNNTTVVTAQNDIYDKYYIDYNLLDNIQYIKDNSLSLKDNRLISAVITQDINGIKKLINSISSPNIIYNYSTDNYSAAIPLIFLAIGTENKEIIDIVLNIPKIDKTVIAKIPMNDYDGKTVLPNVSPLCYAVYTNNLYAAEKLIASGVDVNQKMPTLRTAAFFVRTKESLDLLIKNGADINAKSLPGNTPLIQAVSRNNIIVAYELIAHKVNPNQFNKANTTPLTTAISRKNINMVKMLISNGADVNFFNSESQTPLMIAVSNADLQIFNLLINMGADVNHANSLGKTCIYYMQAFQEQWTIWRAMLQTLKGKIDINHQDNNGDTVLHINPERYWLYKDLNPDVNIQNNNGDTPLHILVRNSENADIVKSYIEGGANINIKNKKNETALDIALKLNHQNIVKELKAV</sequence>
<dbReference type="EMBL" id="DXAQ01000110">
    <property type="protein sequence ID" value="HIZ89698.1"/>
    <property type="molecule type" value="Genomic_DNA"/>
</dbReference>
<comment type="caution">
    <text evidence="4">The sequence shown here is derived from an EMBL/GenBank/DDBJ whole genome shotgun (WGS) entry which is preliminary data.</text>
</comment>
<evidence type="ECO:0000256" key="3">
    <source>
        <dbReference type="PROSITE-ProRule" id="PRU00023"/>
    </source>
</evidence>
<dbReference type="Proteomes" id="UP000824176">
    <property type="component" value="Unassembled WGS sequence"/>
</dbReference>
<keyword evidence="2 3" id="KW-0040">ANK repeat</keyword>
<feature type="repeat" description="ANK" evidence="3">
    <location>
        <begin position="248"/>
        <end position="280"/>
    </location>
</feature>
<dbReference type="SMART" id="SM00248">
    <property type="entry name" value="ANK"/>
    <property type="match status" value="7"/>
</dbReference>
<dbReference type="PROSITE" id="PS50297">
    <property type="entry name" value="ANK_REP_REGION"/>
    <property type="match status" value="3"/>
</dbReference>
<dbReference type="Gene3D" id="1.25.40.20">
    <property type="entry name" value="Ankyrin repeat-containing domain"/>
    <property type="match status" value="4"/>
</dbReference>
<proteinExistence type="predicted"/>
<gene>
    <name evidence="4" type="ORF">H9804_07115</name>
</gene>
<feature type="repeat" description="ANK" evidence="3">
    <location>
        <begin position="281"/>
        <end position="313"/>
    </location>
</feature>
<dbReference type="InterPro" id="IPR002110">
    <property type="entry name" value="Ankyrin_rpt"/>
</dbReference>
<evidence type="ECO:0000313" key="4">
    <source>
        <dbReference type="EMBL" id="HIZ89698.1"/>
    </source>
</evidence>
<dbReference type="SUPFAM" id="SSF48403">
    <property type="entry name" value="Ankyrin repeat"/>
    <property type="match status" value="2"/>
</dbReference>
<name>A0A9D2GTE9_9BACT</name>
<dbReference type="PROSITE" id="PS50088">
    <property type="entry name" value="ANK_REPEAT"/>
    <property type="match status" value="3"/>
</dbReference>